<dbReference type="InterPro" id="IPR013083">
    <property type="entry name" value="Znf_RING/FYVE/PHD"/>
</dbReference>
<proteinExistence type="predicted"/>
<organism evidence="10 11">
    <name type="scientific">Helobdella robusta</name>
    <name type="common">Californian leech</name>
    <dbReference type="NCBI Taxonomy" id="6412"/>
    <lineage>
        <taxon>Eukaryota</taxon>
        <taxon>Metazoa</taxon>
        <taxon>Spiralia</taxon>
        <taxon>Lophotrochozoa</taxon>
        <taxon>Annelida</taxon>
        <taxon>Clitellata</taxon>
        <taxon>Hirudinea</taxon>
        <taxon>Rhynchobdellida</taxon>
        <taxon>Glossiphoniidae</taxon>
        <taxon>Helobdella</taxon>
    </lineage>
</organism>
<dbReference type="SUPFAM" id="SSF57850">
    <property type="entry name" value="RING/U-box"/>
    <property type="match status" value="1"/>
</dbReference>
<dbReference type="eggNOG" id="KOG2177">
    <property type="taxonomic scope" value="Eukaryota"/>
</dbReference>
<sequence>MSEVVQTAPPATTTPATASNGTTTAASSGSSSNKLAQEIYDEFLVCKICLDGYKNPKCLDCLHTFCETCIETHVNSEPAYKKYSDYREFTCPLCRKRTQLPVGGVKKLPDNFLVSSLTEVVGRQKPSANPFCDICKLVTKTEKDATSKCLDCSKLLCAGCVALHKNTKVTSNHSLFDVEIEKEIGCKDHQDEVIRFYCEPCESCVCILCTFNEHRDHAISQFQDVAVKYKANIESLLAHCKQKITIFETSLEAINKCESTIKQVEQKIRDKSIEYIQEIRNKEKQLLEELHQIYGQECFECIDSKKELVHQVENIRNTCNISEVILLGKEIELLLLKKDVEDKLNLMNQIDHKQLPANISKLVDFQTGVVDLGYLLHDGSKAAGSKCFVKLRGKKSQTGNTPSSTSSSSSRWMAVSVEGKEELKEGSEASVAIPIGTNFEIVETTDSAAQTDAAATEAASTAATTAGDKLVKTNSISESDLIVEDGDGVIRRRRRRMEDGPKQ</sequence>
<feature type="coiled-coil region" evidence="5">
    <location>
        <begin position="254"/>
        <end position="296"/>
    </location>
</feature>
<dbReference type="Pfam" id="PF00643">
    <property type="entry name" value="zf-B_box"/>
    <property type="match status" value="1"/>
</dbReference>
<evidence type="ECO:0000313" key="9">
    <source>
        <dbReference type="EMBL" id="ESN91218.1"/>
    </source>
</evidence>
<dbReference type="EMBL" id="KB097710">
    <property type="protein sequence ID" value="ESN91218.1"/>
    <property type="molecule type" value="Genomic_DNA"/>
</dbReference>
<dbReference type="CDD" id="cd16584">
    <property type="entry name" value="RING-HC_TRIM56_C-V"/>
    <property type="match status" value="1"/>
</dbReference>
<evidence type="ECO:0000256" key="2">
    <source>
        <dbReference type="ARBA" id="ARBA00022771"/>
    </source>
</evidence>
<evidence type="ECO:0008006" key="12">
    <source>
        <dbReference type="Google" id="ProtNLM"/>
    </source>
</evidence>
<dbReference type="PROSITE" id="PS50119">
    <property type="entry name" value="ZF_BBOX"/>
    <property type="match status" value="1"/>
</dbReference>
<dbReference type="SUPFAM" id="SSF57845">
    <property type="entry name" value="B-box zinc-binding domain"/>
    <property type="match status" value="1"/>
</dbReference>
<keyword evidence="11" id="KW-1185">Reference proteome</keyword>
<reference evidence="9 11" key="2">
    <citation type="journal article" date="2013" name="Nature">
        <title>Insights into bilaterian evolution from three spiralian genomes.</title>
        <authorList>
            <person name="Simakov O."/>
            <person name="Marletaz F."/>
            <person name="Cho S.J."/>
            <person name="Edsinger-Gonzales E."/>
            <person name="Havlak P."/>
            <person name="Hellsten U."/>
            <person name="Kuo D.H."/>
            <person name="Larsson T."/>
            <person name="Lv J."/>
            <person name="Arendt D."/>
            <person name="Savage R."/>
            <person name="Osoegawa K."/>
            <person name="de Jong P."/>
            <person name="Grimwood J."/>
            <person name="Chapman J.A."/>
            <person name="Shapiro H."/>
            <person name="Aerts A."/>
            <person name="Otillar R.P."/>
            <person name="Terry A.Y."/>
            <person name="Boore J.L."/>
            <person name="Grigoriev I.V."/>
            <person name="Lindberg D.R."/>
            <person name="Seaver E.C."/>
            <person name="Weisblat D.A."/>
            <person name="Putnam N.H."/>
            <person name="Rokhsar D.S."/>
        </authorList>
    </citation>
    <scope>NUCLEOTIDE SEQUENCE</scope>
</reference>
<feature type="domain" description="RING-type" evidence="7">
    <location>
        <begin position="46"/>
        <end position="95"/>
    </location>
</feature>
<dbReference type="InterPro" id="IPR001841">
    <property type="entry name" value="Znf_RING"/>
</dbReference>
<keyword evidence="2 4" id="KW-0863">Zinc-finger</keyword>
<dbReference type="HOGENOM" id="CLU_032852_0_0_1"/>
<evidence type="ECO:0000313" key="10">
    <source>
        <dbReference type="EnsemblMetazoa" id="HelroP194532"/>
    </source>
</evidence>
<feature type="region of interest" description="Disordered" evidence="6">
    <location>
        <begin position="1"/>
        <end position="30"/>
    </location>
</feature>
<dbReference type="Gene3D" id="3.30.160.60">
    <property type="entry name" value="Classic Zinc Finger"/>
    <property type="match status" value="1"/>
</dbReference>
<reference evidence="11" key="1">
    <citation type="submission" date="2012-12" db="EMBL/GenBank/DDBJ databases">
        <authorList>
            <person name="Hellsten U."/>
            <person name="Grimwood J."/>
            <person name="Chapman J.A."/>
            <person name="Shapiro H."/>
            <person name="Aerts A."/>
            <person name="Otillar R.P."/>
            <person name="Terry A.Y."/>
            <person name="Boore J.L."/>
            <person name="Simakov O."/>
            <person name="Marletaz F."/>
            <person name="Cho S.-J."/>
            <person name="Edsinger-Gonzales E."/>
            <person name="Havlak P."/>
            <person name="Kuo D.-H."/>
            <person name="Larsson T."/>
            <person name="Lv J."/>
            <person name="Arendt D."/>
            <person name="Savage R."/>
            <person name="Osoegawa K."/>
            <person name="de Jong P."/>
            <person name="Lindberg D.R."/>
            <person name="Seaver E.C."/>
            <person name="Weisblat D.A."/>
            <person name="Putnam N.H."/>
            <person name="Grigoriev I.V."/>
            <person name="Rokhsar D.S."/>
        </authorList>
    </citation>
    <scope>NUCLEOTIDE SEQUENCE</scope>
</reference>
<dbReference type="GeneID" id="20213055"/>
<dbReference type="EMBL" id="AMQM01008016">
    <property type="status" value="NOT_ANNOTATED_CDS"/>
    <property type="molecule type" value="Genomic_DNA"/>
</dbReference>
<dbReference type="Gene3D" id="4.10.830.40">
    <property type="match status" value="1"/>
</dbReference>
<dbReference type="InParanoid" id="T1FW59"/>
<evidence type="ECO:0000313" key="11">
    <source>
        <dbReference type="Proteomes" id="UP000015101"/>
    </source>
</evidence>
<dbReference type="GO" id="GO:0008270">
    <property type="term" value="F:zinc ion binding"/>
    <property type="evidence" value="ECO:0007669"/>
    <property type="project" value="UniProtKB-KW"/>
</dbReference>
<evidence type="ECO:0000256" key="5">
    <source>
        <dbReference type="SAM" id="Coils"/>
    </source>
</evidence>
<name>T1FW59_HELRO</name>
<feature type="compositionally biased region" description="Low complexity" evidence="6">
    <location>
        <begin position="7"/>
        <end position="30"/>
    </location>
</feature>
<dbReference type="InterPro" id="IPR000315">
    <property type="entry name" value="Znf_B-box"/>
</dbReference>
<dbReference type="PROSITE" id="PS50089">
    <property type="entry name" value="ZF_RING_2"/>
    <property type="match status" value="1"/>
</dbReference>
<dbReference type="AlphaFoldDB" id="T1FW59"/>
<evidence type="ECO:0000259" key="8">
    <source>
        <dbReference type="PROSITE" id="PS50119"/>
    </source>
</evidence>
<accession>T1FW59</accession>
<reference evidence="10" key="3">
    <citation type="submission" date="2015-06" db="UniProtKB">
        <authorList>
            <consortium name="EnsemblMetazoa"/>
        </authorList>
    </citation>
    <scope>IDENTIFICATION</scope>
</reference>
<dbReference type="SMART" id="SM00336">
    <property type="entry name" value="BBOX"/>
    <property type="match status" value="2"/>
</dbReference>
<evidence type="ECO:0000256" key="3">
    <source>
        <dbReference type="ARBA" id="ARBA00022833"/>
    </source>
</evidence>
<dbReference type="GO" id="GO:0061630">
    <property type="term" value="F:ubiquitin protein ligase activity"/>
    <property type="evidence" value="ECO:0000318"/>
    <property type="project" value="GO_Central"/>
</dbReference>
<dbReference type="InterPro" id="IPR047153">
    <property type="entry name" value="TRIM45/56/19-like"/>
</dbReference>
<dbReference type="EnsemblMetazoa" id="HelroT194532">
    <property type="protein sequence ID" value="HelroP194532"/>
    <property type="gene ID" value="HelroG194532"/>
</dbReference>
<dbReference type="Proteomes" id="UP000015101">
    <property type="component" value="Unassembled WGS sequence"/>
</dbReference>
<dbReference type="InterPro" id="IPR018957">
    <property type="entry name" value="Znf_C3HC4_RING-type"/>
</dbReference>
<dbReference type="RefSeq" id="XP_009030737.1">
    <property type="nucleotide sequence ID" value="XM_009032489.1"/>
</dbReference>
<dbReference type="KEGG" id="hro:HELRODRAFT_194532"/>
<dbReference type="Pfam" id="PF00097">
    <property type="entry name" value="zf-C3HC4"/>
    <property type="match status" value="1"/>
</dbReference>
<keyword evidence="3" id="KW-0862">Zinc</keyword>
<dbReference type="STRING" id="6412.T1FW59"/>
<dbReference type="InterPro" id="IPR017907">
    <property type="entry name" value="Znf_RING_CS"/>
</dbReference>
<dbReference type="CTD" id="20213055"/>
<dbReference type="PANTHER" id="PTHR25462:SF305">
    <property type="entry name" value="RING-TYPE DOMAIN-CONTAINING PROTEIN"/>
    <property type="match status" value="1"/>
</dbReference>
<dbReference type="SMART" id="SM00184">
    <property type="entry name" value="RING"/>
    <property type="match status" value="1"/>
</dbReference>
<dbReference type="PROSITE" id="PS00518">
    <property type="entry name" value="ZF_RING_1"/>
    <property type="match status" value="1"/>
</dbReference>
<keyword evidence="1" id="KW-0479">Metal-binding</keyword>
<feature type="domain" description="B box-type" evidence="8">
    <location>
        <begin position="181"/>
        <end position="222"/>
    </location>
</feature>
<evidence type="ECO:0000256" key="4">
    <source>
        <dbReference type="PROSITE-ProRule" id="PRU00024"/>
    </source>
</evidence>
<protein>
    <recommendedName>
        <fullName evidence="12">RING-type domain-containing protein</fullName>
    </recommendedName>
</protein>
<dbReference type="OMA" id="VCILCTF"/>
<evidence type="ECO:0000256" key="1">
    <source>
        <dbReference type="ARBA" id="ARBA00022723"/>
    </source>
</evidence>
<keyword evidence="5" id="KW-0175">Coiled coil</keyword>
<evidence type="ECO:0000256" key="6">
    <source>
        <dbReference type="SAM" id="MobiDB-lite"/>
    </source>
</evidence>
<dbReference type="PANTHER" id="PTHR25462">
    <property type="entry name" value="BONUS, ISOFORM C-RELATED"/>
    <property type="match status" value="1"/>
</dbReference>
<dbReference type="GO" id="GO:0005654">
    <property type="term" value="C:nucleoplasm"/>
    <property type="evidence" value="ECO:0000318"/>
    <property type="project" value="GO_Central"/>
</dbReference>
<dbReference type="Gene3D" id="3.30.40.10">
    <property type="entry name" value="Zinc/RING finger domain, C3HC4 (zinc finger)"/>
    <property type="match status" value="1"/>
</dbReference>
<evidence type="ECO:0000259" key="7">
    <source>
        <dbReference type="PROSITE" id="PS50089"/>
    </source>
</evidence>
<dbReference type="OrthoDB" id="342730at2759"/>
<gene>
    <name evidence="10" type="primary">20213055</name>
    <name evidence="9" type="ORF">HELRODRAFT_194532</name>
</gene>
<dbReference type="EMBL" id="AMQM01008017">
    <property type="status" value="NOT_ANNOTATED_CDS"/>
    <property type="molecule type" value="Genomic_DNA"/>
</dbReference>